<feature type="region of interest" description="Disordered" evidence="1">
    <location>
        <begin position="1"/>
        <end position="40"/>
    </location>
</feature>
<name>A0A0P0Y384_ORYSJ</name>
<feature type="region of interest" description="Disordered" evidence="1">
    <location>
        <begin position="55"/>
        <end position="102"/>
    </location>
</feature>
<dbReference type="InParanoid" id="A0A0P0Y384"/>
<proteinExistence type="predicted"/>
<organism evidence="2 3">
    <name type="scientific">Oryza sativa subsp. japonica</name>
    <name type="common">Rice</name>
    <dbReference type="NCBI Taxonomy" id="39947"/>
    <lineage>
        <taxon>Eukaryota</taxon>
        <taxon>Viridiplantae</taxon>
        <taxon>Streptophyta</taxon>
        <taxon>Embryophyta</taxon>
        <taxon>Tracheophyta</taxon>
        <taxon>Spermatophyta</taxon>
        <taxon>Magnoliopsida</taxon>
        <taxon>Liliopsida</taxon>
        <taxon>Poales</taxon>
        <taxon>Poaceae</taxon>
        <taxon>BOP clade</taxon>
        <taxon>Oryzoideae</taxon>
        <taxon>Oryzeae</taxon>
        <taxon>Oryzinae</taxon>
        <taxon>Oryza</taxon>
        <taxon>Oryza sativa</taxon>
    </lineage>
</organism>
<evidence type="ECO:0000313" key="2">
    <source>
        <dbReference type="EMBL" id="BAT14355.1"/>
    </source>
</evidence>
<feature type="compositionally biased region" description="Low complexity" evidence="1">
    <location>
        <begin position="31"/>
        <end position="40"/>
    </location>
</feature>
<protein>
    <submittedName>
        <fullName evidence="2">Os11g0544150 protein</fullName>
    </submittedName>
</protein>
<evidence type="ECO:0000256" key="1">
    <source>
        <dbReference type="SAM" id="MobiDB-lite"/>
    </source>
</evidence>
<feature type="compositionally biased region" description="Basic and acidic residues" evidence="1">
    <location>
        <begin position="13"/>
        <end position="30"/>
    </location>
</feature>
<reference evidence="3" key="1">
    <citation type="journal article" date="2005" name="Nature">
        <title>The map-based sequence of the rice genome.</title>
        <authorList>
            <consortium name="International rice genome sequencing project (IRGSP)"/>
            <person name="Matsumoto T."/>
            <person name="Wu J."/>
            <person name="Kanamori H."/>
            <person name="Katayose Y."/>
            <person name="Fujisawa M."/>
            <person name="Namiki N."/>
            <person name="Mizuno H."/>
            <person name="Yamamoto K."/>
            <person name="Antonio B.A."/>
            <person name="Baba T."/>
            <person name="Sakata K."/>
            <person name="Nagamura Y."/>
            <person name="Aoki H."/>
            <person name="Arikawa K."/>
            <person name="Arita K."/>
            <person name="Bito T."/>
            <person name="Chiden Y."/>
            <person name="Fujitsuka N."/>
            <person name="Fukunaka R."/>
            <person name="Hamada M."/>
            <person name="Harada C."/>
            <person name="Hayashi A."/>
            <person name="Hijishita S."/>
            <person name="Honda M."/>
            <person name="Hosokawa S."/>
            <person name="Ichikawa Y."/>
            <person name="Idonuma A."/>
            <person name="Iijima M."/>
            <person name="Ikeda M."/>
            <person name="Ikeno M."/>
            <person name="Ito K."/>
            <person name="Ito S."/>
            <person name="Ito T."/>
            <person name="Ito Y."/>
            <person name="Ito Y."/>
            <person name="Iwabuchi A."/>
            <person name="Kamiya K."/>
            <person name="Karasawa W."/>
            <person name="Kurita K."/>
            <person name="Katagiri S."/>
            <person name="Kikuta A."/>
            <person name="Kobayashi H."/>
            <person name="Kobayashi N."/>
            <person name="Machita K."/>
            <person name="Maehara T."/>
            <person name="Masukawa M."/>
            <person name="Mizubayashi T."/>
            <person name="Mukai Y."/>
            <person name="Nagasaki H."/>
            <person name="Nagata Y."/>
            <person name="Naito S."/>
            <person name="Nakashima M."/>
            <person name="Nakama Y."/>
            <person name="Nakamichi Y."/>
            <person name="Nakamura M."/>
            <person name="Meguro A."/>
            <person name="Negishi M."/>
            <person name="Ohta I."/>
            <person name="Ohta T."/>
            <person name="Okamoto M."/>
            <person name="Ono N."/>
            <person name="Saji S."/>
            <person name="Sakaguchi M."/>
            <person name="Sakai K."/>
            <person name="Shibata M."/>
            <person name="Shimokawa T."/>
            <person name="Song J."/>
            <person name="Takazaki Y."/>
            <person name="Terasawa K."/>
            <person name="Tsugane M."/>
            <person name="Tsuji K."/>
            <person name="Ueda S."/>
            <person name="Waki K."/>
            <person name="Yamagata H."/>
            <person name="Yamamoto M."/>
            <person name="Yamamoto S."/>
            <person name="Yamane H."/>
            <person name="Yoshiki S."/>
            <person name="Yoshihara R."/>
            <person name="Yukawa K."/>
            <person name="Zhong H."/>
            <person name="Yano M."/>
            <person name="Yuan Q."/>
            <person name="Ouyang S."/>
            <person name="Liu J."/>
            <person name="Jones K.M."/>
            <person name="Gansberger K."/>
            <person name="Moffat K."/>
            <person name="Hill J."/>
            <person name="Bera J."/>
            <person name="Fadrosh D."/>
            <person name="Jin S."/>
            <person name="Johri S."/>
            <person name="Kim M."/>
            <person name="Overton L."/>
            <person name="Reardon M."/>
            <person name="Tsitrin T."/>
            <person name="Vuong H."/>
            <person name="Weaver B."/>
            <person name="Ciecko A."/>
            <person name="Tallon L."/>
            <person name="Jackson J."/>
            <person name="Pai G."/>
            <person name="Aken S.V."/>
            <person name="Utterback T."/>
            <person name="Reidmuller S."/>
            <person name="Feldblyum T."/>
            <person name="Hsiao J."/>
            <person name="Zismann V."/>
            <person name="Iobst S."/>
            <person name="de Vazeille A.R."/>
            <person name="Buell C.R."/>
            <person name="Ying K."/>
            <person name="Li Y."/>
            <person name="Lu T."/>
            <person name="Huang Y."/>
            <person name="Zhao Q."/>
            <person name="Feng Q."/>
            <person name="Zhang L."/>
            <person name="Zhu J."/>
            <person name="Weng Q."/>
            <person name="Mu J."/>
            <person name="Lu Y."/>
            <person name="Fan D."/>
            <person name="Liu Y."/>
            <person name="Guan J."/>
            <person name="Zhang Y."/>
            <person name="Yu S."/>
            <person name="Liu X."/>
            <person name="Zhang Y."/>
            <person name="Hong G."/>
            <person name="Han B."/>
            <person name="Choisne N."/>
            <person name="Demange N."/>
            <person name="Orjeda G."/>
            <person name="Samain S."/>
            <person name="Cattolico L."/>
            <person name="Pelletier E."/>
            <person name="Couloux A."/>
            <person name="Segurens B."/>
            <person name="Wincker P."/>
            <person name="D'Hont A."/>
            <person name="Scarpelli C."/>
            <person name="Weissenbach J."/>
            <person name="Salanoubat M."/>
            <person name="Quetier F."/>
            <person name="Yu Y."/>
            <person name="Kim H.R."/>
            <person name="Rambo T."/>
            <person name="Currie J."/>
            <person name="Collura K."/>
            <person name="Luo M."/>
            <person name="Yang T."/>
            <person name="Ammiraju J.S.S."/>
            <person name="Engler F."/>
            <person name="Soderlund C."/>
            <person name="Wing R.A."/>
            <person name="Palmer L.E."/>
            <person name="de la Bastide M."/>
            <person name="Spiegel L."/>
            <person name="Nascimento L."/>
            <person name="Zutavern T."/>
            <person name="O'Shaughnessy A."/>
            <person name="Dike S."/>
            <person name="Dedhia N."/>
            <person name="Preston R."/>
            <person name="Balija V."/>
            <person name="McCombie W.R."/>
            <person name="Chow T."/>
            <person name="Chen H."/>
            <person name="Chung M."/>
            <person name="Chen C."/>
            <person name="Shaw J."/>
            <person name="Wu H."/>
            <person name="Hsiao K."/>
            <person name="Chao Y."/>
            <person name="Chu M."/>
            <person name="Cheng C."/>
            <person name="Hour A."/>
            <person name="Lee P."/>
            <person name="Lin S."/>
            <person name="Lin Y."/>
            <person name="Liou J."/>
            <person name="Liu S."/>
            <person name="Hsing Y."/>
            <person name="Raghuvanshi S."/>
            <person name="Mohanty A."/>
            <person name="Bharti A.K."/>
            <person name="Gaur A."/>
            <person name="Gupta V."/>
            <person name="Kumar D."/>
            <person name="Ravi V."/>
            <person name="Vij S."/>
            <person name="Kapur A."/>
            <person name="Khurana P."/>
            <person name="Khurana P."/>
            <person name="Khurana J.P."/>
            <person name="Tyagi A.K."/>
            <person name="Gaikwad K."/>
            <person name="Singh A."/>
            <person name="Dalal V."/>
            <person name="Srivastava S."/>
            <person name="Dixit A."/>
            <person name="Pal A.K."/>
            <person name="Ghazi I.A."/>
            <person name="Yadav M."/>
            <person name="Pandit A."/>
            <person name="Bhargava A."/>
            <person name="Sureshbabu K."/>
            <person name="Batra K."/>
            <person name="Sharma T.R."/>
            <person name="Mohapatra T."/>
            <person name="Singh N.K."/>
            <person name="Messing J."/>
            <person name="Nelson A.B."/>
            <person name="Fuks G."/>
            <person name="Kavchok S."/>
            <person name="Keizer G."/>
            <person name="Linton E."/>
            <person name="Llaca V."/>
            <person name="Song R."/>
            <person name="Tanyolac B."/>
            <person name="Young S."/>
            <person name="Ho-Il K."/>
            <person name="Hahn J.H."/>
            <person name="Sangsakoo G."/>
            <person name="Vanavichit A."/>
            <person name="de Mattos Luiz.A.T."/>
            <person name="Zimmer P.D."/>
            <person name="Malone G."/>
            <person name="Dellagostin O."/>
            <person name="de Oliveira A.C."/>
            <person name="Bevan M."/>
            <person name="Bancroft I."/>
            <person name="Minx P."/>
            <person name="Cordum H."/>
            <person name="Wilson R."/>
            <person name="Cheng Z."/>
            <person name="Jin W."/>
            <person name="Jiang J."/>
            <person name="Leong S.A."/>
            <person name="Iwama H."/>
            <person name="Gojobori T."/>
            <person name="Itoh T."/>
            <person name="Niimura Y."/>
            <person name="Fujii Y."/>
            <person name="Habara T."/>
            <person name="Sakai H."/>
            <person name="Sato Y."/>
            <person name="Wilson G."/>
            <person name="Kumar K."/>
            <person name="McCouch S."/>
            <person name="Juretic N."/>
            <person name="Hoen D."/>
            <person name="Wright S."/>
            <person name="Bruskiewich R."/>
            <person name="Bureau T."/>
            <person name="Miyao A."/>
            <person name="Hirochika H."/>
            <person name="Nishikawa T."/>
            <person name="Kadowaki K."/>
            <person name="Sugiura M."/>
            <person name="Burr B."/>
            <person name="Sasaki T."/>
        </authorList>
    </citation>
    <scope>NUCLEOTIDE SEQUENCE [LARGE SCALE GENOMIC DNA]</scope>
    <source>
        <strain evidence="3">cv. Nipponbare</strain>
    </source>
</reference>
<reference evidence="2 3" key="3">
    <citation type="journal article" date="2013" name="Rice">
        <title>Improvement of the Oryza sativa Nipponbare reference genome using next generation sequence and optical map data.</title>
        <authorList>
            <person name="Kawahara Y."/>
            <person name="de la Bastide M."/>
            <person name="Hamilton J.P."/>
            <person name="Kanamori H."/>
            <person name="McCombie W.R."/>
            <person name="Ouyang S."/>
            <person name="Schwartz D.C."/>
            <person name="Tanaka T."/>
            <person name="Wu J."/>
            <person name="Zhou S."/>
            <person name="Childs K.L."/>
            <person name="Davidson R.M."/>
            <person name="Lin H."/>
            <person name="Quesada-Ocampo L."/>
            <person name="Vaillancourt B."/>
            <person name="Sakai H."/>
            <person name="Lee S.S."/>
            <person name="Kim J."/>
            <person name="Numa H."/>
            <person name="Itoh T."/>
            <person name="Buell C.R."/>
            <person name="Matsumoto T."/>
        </authorList>
    </citation>
    <scope>NUCLEOTIDE SEQUENCE [LARGE SCALE GENOMIC DNA]</scope>
    <source>
        <strain evidence="3">cv. Nipponbare</strain>
    </source>
</reference>
<keyword evidence="3" id="KW-1185">Reference proteome</keyword>
<gene>
    <name evidence="2" type="ordered locus">Os11g0544150</name>
    <name evidence="2" type="ORF">OSNPB_110544150</name>
</gene>
<dbReference type="Gramene" id="Os11t0544150-00">
    <property type="protein sequence ID" value="Os11t0544150-00"/>
    <property type="gene ID" value="Os11g0544150"/>
</dbReference>
<reference evidence="2 3" key="2">
    <citation type="journal article" date="2013" name="Plant Cell Physiol.">
        <title>Rice Annotation Project Database (RAP-DB): an integrative and interactive database for rice genomics.</title>
        <authorList>
            <person name="Sakai H."/>
            <person name="Lee S.S."/>
            <person name="Tanaka T."/>
            <person name="Numa H."/>
            <person name="Kim J."/>
            <person name="Kawahara Y."/>
            <person name="Wakimoto H."/>
            <person name="Yang C.C."/>
            <person name="Iwamoto M."/>
            <person name="Abe T."/>
            <person name="Yamada Y."/>
            <person name="Muto A."/>
            <person name="Inokuchi H."/>
            <person name="Ikemura T."/>
            <person name="Matsumoto T."/>
            <person name="Sasaki T."/>
            <person name="Itoh T."/>
        </authorList>
    </citation>
    <scope>NUCLEOTIDE SEQUENCE [LARGE SCALE GENOMIC DNA]</scope>
    <source>
        <strain evidence="3">cv. Nipponbare</strain>
    </source>
</reference>
<dbReference type="EMBL" id="AP014967">
    <property type="protein sequence ID" value="BAT14355.1"/>
    <property type="molecule type" value="Genomic_DNA"/>
</dbReference>
<accession>A0A0P0Y384</accession>
<dbReference type="PaxDb" id="39947-A0A0P0Y384"/>
<dbReference type="AlphaFoldDB" id="A0A0P0Y384"/>
<dbReference type="Proteomes" id="UP000059680">
    <property type="component" value="Chromosome 11"/>
</dbReference>
<sequence>MPCPGRSTAAARRPREERERRAWRKEKDPAARPGRTRTAGRCAAAVVVGLEVTAKRSGPGWSLRTLPPEAWERRREGRGGGGEEEGRRWGRRSARRETAAVR</sequence>
<evidence type="ECO:0000313" key="3">
    <source>
        <dbReference type="Proteomes" id="UP000059680"/>
    </source>
</evidence>